<evidence type="ECO:0000256" key="1">
    <source>
        <dbReference type="ARBA" id="ARBA00010490"/>
    </source>
</evidence>
<dbReference type="InterPro" id="IPR036883">
    <property type="entry name" value="PDCD5-like_sf"/>
</dbReference>
<dbReference type="EMBL" id="CP011097">
    <property type="protein sequence ID" value="AJZ76385.1"/>
    <property type="molecule type" value="Genomic_DNA"/>
</dbReference>
<dbReference type="SUPFAM" id="SSF46950">
    <property type="entry name" value="Double-stranded DNA-binding domain"/>
    <property type="match status" value="1"/>
</dbReference>
<evidence type="ECO:0000256" key="2">
    <source>
        <dbReference type="SAM" id="MobiDB-lite"/>
    </source>
</evidence>
<keyword evidence="4" id="KW-1185">Reference proteome</keyword>
<evidence type="ECO:0000313" key="4">
    <source>
        <dbReference type="Proteomes" id="UP000266745"/>
    </source>
</evidence>
<reference evidence="3 4" key="1">
    <citation type="journal article" date="2016" name="Sci. Rep.">
        <title>A novel ammonia-oxidizing archaeon from wastewater treatment plant: Its enrichment, physiological and genomic characteristics.</title>
        <authorList>
            <person name="Li Y."/>
            <person name="Ding K."/>
            <person name="Wen X."/>
            <person name="Zhang B."/>
            <person name="Shen B."/>
            <person name="Yang Y."/>
        </authorList>
    </citation>
    <scope>NUCLEOTIDE SEQUENCE [LARGE SCALE GENOMIC DNA]</scope>
    <source>
        <strain evidence="3 4">SAT1</strain>
    </source>
</reference>
<comment type="similarity">
    <text evidence="1">Belongs to the PDCD5 family.</text>
</comment>
<proteinExistence type="inferred from homology"/>
<evidence type="ECO:0000313" key="3">
    <source>
        <dbReference type="EMBL" id="AJZ76385.1"/>
    </source>
</evidence>
<dbReference type="RefSeq" id="WP_048187107.1">
    <property type="nucleotide sequence ID" value="NZ_CP011097.1"/>
</dbReference>
<protein>
    <submittedName>
        <fullName evidence="3">Double-stranded DNA-binding protein</fullName>
    </submittedName>
</protein>
<name>A0A3G1B470_9ARCH</name>
<keyword evidence="3" id="KW-0238">DNA-binding</keyword>
<gene>
    <name evidence="3" type="ORF">SU86_008490</name>
</gene>
<dbReference type="GeneID" id="24874598"/>
<organism evidence="3 4">
    <name type="scientific">Candidatus Nitrosotenuis cloacae</name>
    <dbReference type="NCBI Taxonomy" id="1603555"/>
    <lineage>
        <taxon>Archaea</taxon>
        <taxon>Nitrososphaerota</taxon>
        <taxon>Candidatus Nitrosotenuis</taxon>
    </lineage>
</organism>
<dbReference type="Pfam" id="PF01984">
    <property type="entry name" value="dsDNA_bind"/>
    <property type="match status" value="1"/>
</dbReference>
<sequence length="137" mass="15729">MSDEDKELEALKAKRLAEMKKNLTYQSQKEEEKQQTKTPPSYREIVISHLGYRGMEVLQNAESQFPNETKMIIDRLGQLFHSGEINEEIDGGQLLALFRSVGIHVRMQTKINIEQDGKFVSLSDKLSKTDSDENENL</sequence>
<dbReference type="GO" id="GO:0003677">
    <property type="term" value="F:DNA binding"/>
    <property type="evidence" value="ECO:0007669"/>
    <property type="project" value="UniProtKB-KW"/>
</dbReference>
<feature type="region of interest" description="Disordered" evidence="2">
    <location>
        <begin position="22"/>
        <end position="41"/>
    </location>
</feature>
<dbReference type="InterPro" id="IPR002836">
    <property type="entry name" value="PDCD5-like"/>
</dbReference>
<dbReference type="Proteomes" id="UP000266745">
    <property type="component" value="Chromosome"/>
</dbReference>
<accession>A0A3G1B470</accession>
<dbReference type="KEGG" id="tah:SU86_008490"/>
<dbReference type="STRING" id="1603555.SU86_008490"/>
<dbReference type="OrthoDB" id="9122at2157"/>
<dbReference type="Gene3D" id="1.10.8.140">
    <property type="entry name" value="PDCD5-like"/>
    <property type="match status" value="1"/>
</dbReference>
<dbReference type="AlphaFoldDB" id="A0A3G1B470"/>